<proteinExistence type="predicted"/>
<dbReference type="Pfam" id="PF07152">
    <property type="entry name" value="YaeQ"/>
    <property type="match status" value="1"/>
</dbReference>
<dbReference type="STRING" id="887898.HMPREF0551_2131"/>
<dbReference type="PANTHER" id="PTHR38784:SF1">
    <property type="entry name" value="SUCROSE PHOSPHORYLASE"/>
    <property type="match status" value="1"/>
</dbReference>
<organism evidence="1 2">
    <name type="scientific">Lautropia mirabilis ATCC 51599</name>
    <dbReference type="NCBI Taxonomy" id="887898"/>
    <lineage>
        <taxon>Bacteria</taxon>
        <taxon>Pseudomonadati</taxon>
        <taxon>Pseudomonadota</taxon>
        <taxon>Betaproteobacteria</taxon>
        <taxon>Burkholderiales</taxon>
        <taxon>Burkholderiaceae</taxon>
        <taxon>Lautropia</taxon>
    </lineage>
</organism>
<dbReference type="Gene3D" id="3.10.640.10">
    <property type="entry name" value="Restriction endonuclease-like alpha-beta roll domain"/>
    <property type="match status" value="1"/>
</dbReference>
<dbReference type="SUPFAM" id="SSF52980">
    <property type="entry name" value="Restriction endonuclease-like"/>
    <property type="match status" value="1"/>
</dbReference>
<dbReference type="PANTHER" id="PTHR38784">
    <property type="entry name" value="SUCROSE PHOSPHORYLASE"/>
    <property type="match status" value="1"/>
</dbReference>
<keyword evidence="2" id="KW-1185">Reference proteome</keyword>
<reference evidence="1 2" key="1">
    <citation type="submission" date="2010-12" db="EMBL/GenBank/DDBJ databases">
        <authorList>
            <person name="Muzny D."/>
            <person name="Qin X."/>
            <person name="Deng J."/>
            <person name="Jiang H."/>
            <person name="Liu Y."/>
            <person name="Qu J."/>
            <person name="Song X.-Z."/>
            <person name="Zhang L."/>
            <person name="Thornton R."/>
            <person name="Coyle M."/>
            <person name="Francisco L."/>
            <person name="Jackson L."/>
            <person name="Javaid M."/>
            <person name="Korchina V."/>
            <person name="Kovar C."/>
            <person name="Mata R."/>
            <person name="Mathew T."/>
            <person name="Ngo R."/>
            <person name="Nguyen L."/>
            <person name="Nguyen N."/>
            <person name="Okwuonu G."/>
            <person name="Ongeri F."/>
            <person name="Pham C."/>
            <person name="Simmons D."/>
            <person name="Wilczek-Boney K."/>
            <person name="Hale W."/>
            <person name="Jakkamsetti A."/>
            <person name="Pham P."/>
            <person name="Ruth R."/>
            <person name="San Lucas F."/>
            <person name="Warren J."/>
            <person name="Zhang J."/>
            <person name="Zhao Z."/>
            <person name="Zhou C."/>
            <person name="Zhu D."/>
            <person name="Lee S."/>
            <person name="Bess C."/>
            <person name="Blankenburg K."/>
            <person name="Forbes L."/>
            <person name="Fu Q."/>
            <person name="Gubbala S."/>
            <person name="Hirani K."/>
            <person name="Jayaseelan J.C."/>
            <person name="Lara F."/>
            <person name="Munidasa M."/>
            <person name="Palculict T."/>
            <person name="Patil S."/>
            <person name="Pu L.-L."/>
            <person name="Saada N."/>
            <person name="Tang L."/>
            <person name="Weissenberger G."/>
            <person name="Zhu Y."/>
            <person name="Hemphill L."/>
            <person name="Shang Y."/>
            <person name="Youmans B."/>
            <person name="Ayvaz T."/>
            <person name="Ross M."/>
            <person name="Santibanez J."/>
            <person name="Aqrawi P."/>
            <person name="Gross S."/>
            <person name="Joshi V."/>
            <person name="Fowler G."/>
            <person name="Nazareth L."/>
            <person name="Reid J."/>
            <person name="Worley K."/>
            <person name="Petrosino J."/>
            <person name="Highlander S."/>
            <person name="Gibbs R."/>
        </authorList>
    </citation>
    <scope>NUCLEOTIDE SEQUENCE [LARGE SCALE GENOMIC DNA]</scope>
    <source>
        <strain evidence="1 2">ATCC 51599</strain>
    </source>
</reference>
<evidence type="ECO:0000313" key="2">
    <source>
        <dbReference type="Proteomes" id="UP000011021"/>
    </source>
</evidence>
<dbReference type="EMBL" id="AEQP01000022">
    <property type="protein sequence ID" value="EFV94016.1"/>
    <property type="molecule type" value="Genomic_DNA"/>
</dbReference>
<dbReference type="AlphaFoldDB" id="E7RZM2"/>
<dbReference type="InterPro" id="IPR038590">
    <property type="entry name" value="YaeQ_sf"/>
</dbReference>
<dbReference type="RefSeq" id="WP_005674523.1">
    <property type="nucleotide sequence ID" value="NZ_CP146288.1"/>
</dbReference>
<dbReference type="HOGENOM" id="CLU_096741_0_0_4"/>
<gene>
    <name evidence="1" type="ORF">HMPREF0551_2131</name>
</gene>
<accession>E7RZM2</accession>
<sequence>MALKSTIFRLTLNVSDMDRGYYGEHSLTVARHPSENDERMMVRVLAFALFAADDLRFGRGLSAEDEADLHAEAPDGTIRLWIDVGLPDDRLVKKAAARADRVVVLAYGRTAQAWWQKARETLERLANLQVMALEPEDSKGLADLAQRGAALQCIVQDGQIWLGDGDRMLQPACHVLKDVN</sequence>
<protein>
    <submittedName>
        <fullName evidence="1">YaeQ protein</fullName>
    </submittedName>
</protein>
<dbReference type="eggNOG" id="COG4681">
    <property type="taxonomic scope" value="Bacteria"/>
</dbReference>
<evidence type="ECO:0000313" key="1">
    <source>
        <dbReference type="EMBL" id="EFV94016.1"/>
    </source>
</evidence>
<dbReference type="SMART" id="SM01322">
    <property type="entry name" value="YaeQ"/>
    <property type="match status" value="1"/>
</dbReference>
<name>E7RZM2_9BURK</name>
<dbReference type="PIRSF" id="PIRSF011484">
    <property type="entry name" value="YaeQ"/>
    <property type="match status" value="1"/>
</dbReference>
<dbReference type="Proteomes" id="UP000011021">
    <property type="component" value="Unassembled WGS sequence"/>
</dbReference>
<comment type="caution">
    <text evidence="1">The sequence shown here is derived from an EMBL/GenBank/DDBJ whole genome shotgun (WGS) entry which is preliminary data.</text>
</comment>
<dbReference type="InterPro" id="IPR011335">
    <property type="entry name" value="Restrct_endonuc-II-like"/>
</dbReference>
<dbReference type="InterPro" id="IPR009822">
    <property type="entry name" value="YaeQ"/>
</dbReference>